<dbReference type="EMBL" id="JACEOL010000038">
    <property type="protein sequence ID" value="MBA4603091.1"/>
    <property type="molecule type" value="Genomic_DNA"/>
</dbReference>
<dbReference type="Proteomes" id="UP000538292">
    <property type="component" value="Unassembled WGS sequence"/>
</dbReference>
<reference evidence="2 3" key="1">
    <citation type="submission" date="2020-07" db="EMBL/GenBank/DDBJ databases">
        <title>Thermoactinomyces phylogeny.</title>
        <authorList>
            <person name="Dunlap C."/>
        </authorList>
    </citation>
    <scope>NUCLEOTIDE SEQUENCE [LARGE SCALE GENOMIC DNA]</scope>
    <source>
        <strain evidence="2 3">AMNI-1</strain>
    </source>
</reference>
<evidence type="ECO:0000313" key="2">
    <source>
        <dbReference type="EMBL" id="MBA4603091.1"/>
    </source>
</evidence>
<feature type="region of interest" description="Disordered" evidence="1">
    <location>
        <begin position="1"/>
        <end position="23"/>
    </location>
</feature>
<name>A0A7W1XTT1_9BACL</name>
<dbReference type="AlphaFoldDB" id="A0A7W1XTT1"/>
<feature type="compositionally biased region" description="Polar residues" evidence="1">
    <location>
        <begin position="14"/>
        <end position="23"/>
    </location>
</feature>
<organism evidence="2 3">
    <name type="scientific">Thermoactinomyces mirandus</name>
    <dbReference type="NCBI Taxonomy" id="2756294"/>
    <lineage>
        <taxon>Bacteria</taxon>
        <taxon>Bacillati</taxon>
        <taxon>Bacillota</taxon>
        <taxon>Bacilli</taxon>
        <taxon>Bacillales</taxon>
        <taxon>Thermoactinomycetaceae</taxon>
        <taxon>Thermoactinomyces</taxon>
    </lineage>
</organism>
<evidence type="ECO:0000256" key="1">
    <source>
        <dbReference type="SAM" id="MobiDB-lite"/>
    </source>
</evidence>
<protein>
    <submittedName>
        <fullName evidence="2">Uncharacterized protein</fullName>
    </submittedName>
</protein>
<gene>
    <name evidence="2" type="ORF">H2C83_12340</name>
</gene>
<sequence>MNETEKSNKPGETGESNKLNKNTSGTAFSQIFNNLAFGIAMGTATDIKSIHLWNTI</sequence>
<evidence type="ECO:0000313" key="3">
    <source>
        <dbReference type="Proteomes" id="UP000538292"/>
    </source>
</evidence>
<proteinExistence type="predicted"/>
<comment type="caution">
    <text evidence="2">The sequence shown here is derived from an EMBL/GenBank/DDBJ whole genome shotgun (WGS) entry which is preliminary data.</text>
</comment>
<keyword evidence="3" id="KW-1185">Reference proteome</keyword>
<dbReference type="RefSeq" id="WP_181741262.1">
    <property type="nucleotide sequence ID" value="NZ_JACEOL010000038.1"/>
</dbReference>
<accession>A0A7W1XTT1</accession>